<feature type="signal peptide" evidence="1">
    <location>
        <begin position="1"/>
        <end position="21"/>
    </location>
</feature>
<dbReference type="InterPro" id="IPR021428">
    <property type="entry name" value="DUF3078"/>
</dbReference>
<dbReference type="EMBL" id="JAASRN010000002">
    <property type="protein sequence ID" value="NIK74428.1"/>
    <property type="molecule type" value="Genomic_DNA"/>
</dbReference>
<name>A0A846MRZ4_9BACT</name>
<dbReference type="Pfam" id="PF11276">
    <property type="entry name" value="DUF3078"/>
    <property type="match status" value="1"/>
</dbReference>
<evidence type="ECO:0000313" key="2">
    <source>
        <dbReference type="EMBL" id="NIK74428.1"/>
    </source>
</evidence>
<dbReference type="Proteomes" id="UP000537126">
    <property type="component" value="Unassembled WGS sequence"/>
</dbReference>
<organism evidence="2 3">
    <name type="scientific">Thermonema lapsum</name>
    <dbReference type="NCBI Taxonomy" id="28195"/>
    <lineage>
        <taxon>Bacteria</taxon>
        <taxon>Pseudomonadati</taxon>
        <taxon>Bacteroidota</taxon>
        <taxon>Cytophagia</taxon>
        <taxon>Cytophagales</taxon>
        <taxon>Thermonemataceae</taxon>
        <taxon>Thermonema</taxon>
    </lineage>
</organism>
<dbReference type="RefSeq" id="WP_166920086.1">
    <property type="nucleotide sequence ID" value="NZ_JAASRN010000002.1"/>
</dbReference>
<keyword evidence="3" id="KW-1185">Reference proteome</keyword>
<feature type="chain" id="PRO_5032371455" description="DUF3078 domain-containing protein" evidence="1">
    <location>
        <begin position="22"/>
        <end position="311"/>
    </location>
</feature>
<protein>
    <recommendedName>
        <fullName evidence="4">DUF3078 domain-containing protein</fullName>
    </recommendedName>
</protein>
<comment type="caution">
    <text evidence="2">The sequence shown here is derived from an EMBL/GenBank/DDBJ whole genome shotgun (WGS) entry which is preliminary data.</text>
</comment>
<evidence type="ECO:0008006" key="4">
    <source>
        <dbReference type="Google" id="ProtNLM"/>
    </source>
</evidence>
<evidence type="ECO:0000256" key="1">
    <source>
        <dbReference type="SAM" id="SignalP"/>
    </source>
</evidence>
<dbReference type="AlphaFoldDB" id="A0A846MRZ4"/>
<gene>
    <name evidence="2" type="ORF">FHS56_001941</name>
</gene>
<evidence type="ECO:0000313" key="3">
    <source>
        <dbReference type="Proteomes" id="UP000537126"/>
    </source>
</evidence>
<proteinExistence type="predicted"/>
<accession>A0A846MRZ4</accession>
<reference evidence="2 3" key="1">
    <citation type="submission" date="2020-03" db="EMBL/GenBank/DDBJ databases">
        <title>Genomic Encyclopedia of Type Strains, Phase IV (KMG-IV): sequencing the most valuable type-strain genomes for metagenomic binning, comparative biology and taxonomic classification.</title>
        <authorList>
            <person name="Goeker M."/>
        </authorList>
    </citation>
    <scope>NUCLEOTIDE SEQUENCE [LARGE SCALE GENOMIC DNA]</scope>
    <source>
        <strain evidence="2 3">DSM 5718</strain>
    </source>
</reference>
<sequence>MRTSIFLLLCFFCASSSLSFAQSDDNSDSTRRASPWSKQASLGLNFSQVTLSNWAGGGQSSISITGLASINIKRETERSSWQNSLDLAYGQARQGGSERPFRKTDDQIILKSNYSRYLFGSRHWKFNANLDLRTQFDQGFRYEKDPLGNEQEVLISRFMAPGYLNTALGISYKTDGFSASLSPLSSKFTFVLDDTLSQQGAYGVEAGKKVRAQAAGISLQLNADYEIMENLRLKSSFLAFSEYKDQFQEIDVFWENQLIFKVNKLFNATVTTNLIYDEDVELKRDDGTIGPATQFKSAINIGVLYTLPITR</sequence>
<keyword evidence="1" id="KW-0732">Signal</keyword>